<feature type="transmembrane region" description="Helical" evidence="1">
    <location>
        <begin position="27"/>
        <end position="49"/>
    </location>
</feature>
<evidence type="ECO:0000313" key="2">
    <source>
        <dbReference type="EnsemblPlants" id="Bo1g140990.1"/>
    </source>
</evidence>
<organism evidence="2 3">
    <name type="scientific">Brassica oleracea var. oleracea</name>
    <dbReference type="NCBI Taxonomy" id="109376"/>
    <lineage>
        <taxon>Eukaryota</taxon>
        <taxon>Viridiplantae</taxon>
        <taxon>Streptophyta</taxon>
        <taxon>Embryophyta</taxon>
        <taxon>Tracheophyta</taxon>
        <taxon>Spermatophyta</taxon>
        <taxon>Magnoliopsida</taxon>
        <taxon>eudicotyledons</taxon>
        <taxon>Gunneridae</taxon>
        <taxon>Pentapetalae</taxon>
        <taxon>rosids</taxon>
        <taxon>malvids</taxon>
        <taxon>Brassicales</taxon>
        <taxon>Brassicaceae</taxon>
        <taxon>Brassiceae</taxon>
        <taxon>Brassica</taxon>
    </lineage>
</organism>
<keyword evidence="1" id="KW-0812">Transmembrane</keyword>
<dbReference type="HOGENOM" id="CLU_2925783_0_0_1"/>
<evidence type="ECO:0000256" key="1">
    <source>
        <dbReference type="SAM" id="Phobius"/>
    </source>
</evidence>
<name>A0A0D3AEG4_BRAOL</name>
<keyword evidence="1" id="KW-1133">Transmembrane helix</keyword>
<evidence type="ECO:0000313" key="3">
    <source>
        <dbReference type="Proteomes" id="UP000032141"/>
    </source>
</evidence>
<proteinExistence type="predicted"/>
<dbReference type="Gramene" id="Bo1g140990.1">
    <property type="protein sequence ID" value="Bo1g140990.1"/>
    <property type="gene ID" value="Bo1g140990"/>
</dbReference>
<keyword evidence="1" id="KW-0472">Membrane</keyword>
<protein>
    <submittedName>
        <fullName evidence="2">Uncharacterized protein</fullName>
    </submittedName>
</protein>
<dbReference type="Proteomes" id="UP000032141">
    <property type="component" value="Chromosome C1"/>
</dbReference>
<sequence length="61" mass="7258">MCEASLFGNFLILPFLQSFLPEHKPNIVLLIRLSHCFVFFKWLIMMVIVKKKSQFLLLFKV</sequence>
<dbReference type="AlphaFoldDB" id="A0A0D3AEG4"/>
<reference evidence="2 3" key="1">
    <citation type="journal article" date="2014" name="Genome Biol.">
        <title>Transcriptome and methylome profiling reveals relics of genome dominance in the mesopolyploid Brassica oleracea.</title>
        <authorList>
            <person name="Parkin I.A."/>
            <person name="Koh C."/>
            <person name="Tang H."/>
            <person name="Robinson S.J."/>
            <person name="Kagale S."/>
            <person name="Clarke W.E."/>
            <person name="Town C.D."/>
            <person name="Nixon J."/>
            <person name="Krishnakumar V."/>
            <person name="Bidwell S.L."/>
            <person name="Denoeud F."/>
            <person name="Belcram H."/>
            <person name="Links M.G."/>
            <person name="Just J."/>
            <person name="Clarke C."/>
            <person name="Bender T."/>
            <person name="Huebert T."/>
            <person name="Mason A.S."/>
            <person name="Pires J.C."/>
            <person name="Barker G."/>
            <person name="Moore J."/>
            <person name="Walley P.G."/>
            <person name="Manoli S."/>
            <person name="Batley J."/>
            <person name="Edwards D."/>
            <person name="Nelson M.N."/>
            <person name="Wang X."/>
            <person name="Paterson A.H."/>
            <person name="King G."/>
            <person name="Bancroft I."/>
            <person name="Chalhoub B."/>
            <person name="Sharpe A.G."/>
        </authorList>
    </citation>
    <scope>NUCLEOTIDE SEQUENCE</scope>
    <source>
        <strain evidence="2 3">cv. TO1000</strain>
    </source>
</reference>
<keyword evidence="3" id="KW-1185">Reference proteome</keyword>
<accession>A0A0D3AEG4</accession>
<dbReference type="EnsemblPlants" id="Bo1g140990.1">
    <property type="protein sequence ID" value="Bo1g140990.1"/>
    <property type="gene ID" value="Bo1g140990"/>
</dbReference>
<reference evidence="2" key="2">
    <citation type="submission" date="2015-03" db="UniProtKB">
        <authorList>
            <consortium name="EnsemblPlants"/>
        </authorList>
    </citation>
    <scope>IDENTIFICATION</scope>
</reference>